<protein>
    <submittedName>
        <fullName evidence="9">1,4-dihydroxy-2-naphthoyl-CoA thioesterase 1</fullName>
    </submittedName>
</protein>
<evidence type="ECO:0000256" key="3">
    <source>
        <dbReference type="ARBA" id="ARBA00023140"/>
    </source>
</evidence>
<dbReference type="Proteomes" id="UP001163823">
    <property type="component" value="Chromosome 9"/>
</dbReference>
<evidence type="ECO:0000313" key="9">
    <source>
        <dbReference type="EMBL" id="KAJ7955348.1"/>
    </source>
</evidence>
<reference evidence="9" key="1">
    <citation type="journal article" date="2023" name="Science">
        <title>Elucidation of the pathway for biosynthesis of saponin adjuvants from the soapbark tree.</title>
        <authorList>
            <person name="Reed J."/>
            <person name="Orme A."/>
            <person name="El-Demerdash A."/>
            <person name="Owen C."/>
            <person name="Martin L.B.B."/>
            <person name="Misra R.C."/>
            <person name="Kikuchi S."/>
            <person name="Rejzek M."/>
            <person name="Martin A.C."/>
            <person name="Harkess A."/>
            <person name="Leebens-Mack J."/>
            <person name="Louveau T."/>
            <person name="Stephenson M.J."/>
            <person name="Osbourn A."/>
        </authorList>
    </citation>
    <scope>NUCLEOTIDE SEQUENCE</scope>
    <source>
        <strain evidence="9">S10</strain>
    </source>
</reference>
<comment type="pathway">
    <text evidence="4">Cofactor biosynthesis; phylloquinone biosynthesis.</text>
</comment>
<organism evidence="9 10">
    <name type="scientific">Quillaja saponaria</name>
    <name type="common">Soap bark tree</name>
    <dbReference type="NCBI Taxonomy" id="32244"/>
    <lineage>
        <taxon>Eukaryota</taxon>
        <taxon>Viridiplantae</taxon>
        <taxon>Streptophyta</taxon>
        <taxon>Embryophyta</taxon>
        <taxon>Tracheophyta</taxon>
        <taxon>Spermatophyta</taxon>
        <taxon>Magnoliopsida</taxon>
        <taxon>eudicotyledons</taxon>
        <taxon>Gunneridae</taxon>
        <taxon>Pentapetalae</taxon>
        <taxon>rosids</taxon>
        <taxon>fabids</taxon>
        <taxon>Fabales</taxon>
        <taxon>Quillajaceae</taxon>
        <taxon>Quillaja</taxon>
    </lineage>
</organism>
<dbReference type="Gene3D" id="3.10.129.10">
    <property type="entry name" value="Hotdog Thioesterase"/>
    <property type="match status" value="1"/>
</dbReference>
<comment type="subunit">
    <text evidence="7">Homotetramers.</text>
</comment>
<dbReference type="GO" id="GO:0061522">
    <property type="term" value="F:1,4-dihydroxy-2-naphthoyl-CoA thioesterase activity"/>
    <property type="evidence" value="ECO:0007669"/>
    <property type="project" value="TreeGrafter"/>
</dbReference>
<dbReference type="FunFam" id="3.10.129.10:FF:000048">
    <property type="entry name" value="14-dihydroxy-2-naphthoyl-CoA thioesterase 1"/>
    <property type="match status" value="1"/>
</dbReference>
<dbReference type="InterPro" id="IPR003736">
    <property type="entry name" value="PAAI_dom"/>
</dbReference>
<evidence type="ECO:0000256" key="4">
    <source>
        <dbReference type="ARBA" id="ARBA00060572"/>
    </source>
</evidence>
<dbReference type="NCBIfam" id="TIGR00369">
    <property type="entry name" value="unchar_dom_1"/>
    <property type="match status" value="1"/>
</dbReference>
<gene>
    <name evidence="9" type="ORF">O6P43_021955</name>
</gene>
<dbReference type="Pfam" id="PF03061">
    <property type="entry name" value="4HBT"/>
    <property type="match status" value="1"/>
</dbReference>
<feature type="domain" description="Thioesterase" evidence="8">
    <location>
        <begin position="65"/>
        <end position="138"/>
    </location>
</feature>
<comment type="caution">
    <text evidence="9">The sequence shown here is derived from an EMBL/GenBank/DDBJ whole genome shotgun (WGS) entry which is preliminary data.</text>
</comment>
<keyword evidence="10" id="KW-1185">Reference proteome</keyword>
<dbReference type="EMBL" id="JARAOO010000009">
    <property type="protein sequence ID" value="KAJ7955348.1"/>
    <property type="molecule type" value="Genomic_DNA"/>
</dbReference>
<accession>A0AAD7PH43</accession>
<dbReference type="PANTHER" id="PTHR43240:SF5">
    <property type="entry name" value="1,4-DIHYDROXY-2-NAPHTHOYL-COA THIOESTERASE 1"/>
    <property type="match status" value="1"/>
</dbReference>
<evidence type="ECO:0000313" key="10">
    <source>
        <dbReference type="Proteomes" id="UP001163823"/>
    </source>
</evidence>
<dbReference type="GO" id="GO:0042372">
    <property type="term" value="P:phylloquinone biosynthetic process"/>
    <property type="evidence" value="ECO:0007669"/>
    <property type="project" value="TreeGrafter"/>
</dbReference>
<evidence type="ECO:0000256" key="1">
    <source>
        <dbReference type="ARBA" id="ARBA00004275"/>
    </source>
</evidence>
<keyword evidence="3" id="KW-0576">Peroxisome</keyword>
<evidence type="ECO:0000256" key="5">
    <source>
        <dbReference type="ARBA" id="ARBA00060586"/>
    </source>
</evidence>
<evidence type="ECO:0000259" key="8">
    <source>
        <dbReference type="Pfam" id="PF03061"/>
    </source>
</evidence>
<evidence type="ECO:0000256" key="2">
    <source>
        <dbReference type="ARBA" id="ARBA00022801"/>
    </source>
</evidence>
<comment type="subcellular location">
    <subcellularLocation>
        <location evidence="1">Peroxisome</location>
    </subcellularLocation>
</comment>
<dbReference type="InterPro" id="IPR006683">
    <property type="entry name" value="Thioestr_dom"/>
</dbReference>
<dbReference type="PANTHER" id="PTHR43240">
    <property type="entry name" value="1,4-DIHYDROXY-2-NAPHTHOYL-COA THIOESTERASE 1"/>
    <property type="match status" value="1"/>
</dbReference>
<evidence type="ECO:0000256" key="7">
    <source>
        <dbReference type="ARBA" id="ARBA00066058"/>
    </source>
</evidence>
<dbReference type="InterPro" id="IPR029069">
    <property type="entry name" value="HotDog_dom_sf"/>
</dbReference>
<dbReference type="GO" id="GO:0005777">
    <property type="term" value="C:peroxisome"/>
    <property type="evidence" value="ECO:0007669"/>
    <property type="project" value="UniProtKB-SubCell"/>
</dbReference>
<sequence length="177" mass="19031">MESSMLKVQEEVKVKPSSTVSCTASLSKTAALDAALHAIGFEFEILSPERVTGRLPISHKCVQIFNVLHGGVSAMIAEALGSMGAYMACGYQRVAGVQLSINHLKPAGLGDIVHAEATPVTIGKKIQVWEVQLWKIDPSNSEKIAMVSSSRLTVVCNMPVPDHSKQIEETVKMCSKL</sequence>
<comment type="pathway">
    <text evidence="5">Quinol/quinone metabolism; 1,4-dihydroxy-2-naphthoate biosynthesis; 1,4-dihydroxy-2-naphthoate from chorismate: step 7/7.</text>
</comment>
<dbReference type="KEGG" id="qsa:O6P43_021955"/>
<evidence type="ECO:0000256" key="6">
    <source>
        <dbReference type="ARBA" id="ARBA00061187"/>
    </source>
</evidence>
<keyword evidence="2" id="KW-0378">Hydrolase</keyword>
<name>A0AAD7PH43_QUISA</name>
<dbReference type="SUPFAM" id="SSF54637">
    <property type="entry name" value="Thioesterase/thiol ester dehydrase-isomerase"/>
    <property type="match status" value="1"/>
</dbReference>
<dbReference type="AlphaFoldDB" id="A0AAD7PH43"/>
<proteinExistence type="inferred from homology"/>
<dbReference type="CDD" id="cd03443">
    <property type="entry name" value="PaaI_thioesterase"/>
    <property type="match status" value="1"/>
</dbReference>
<comment type="similarity">
    <text evidence="6">Belongs to the 4-hydroxybenzoyl-CoA thioesterase family. DHNA-CoA hydrolase subfamily.</text>
</comment>